<proteinExistence type="predicted"/>
<dbReference type="EMBL" id="GL636487">
    <property type="protein sequence ID" value="EFW21833.1"/>
    <property type="molecule type" value="Genomic_DNA"/>
</dbReference>
<dbReference type="VEuPathDB" id="FungiDB:CPSG_01990"/>
<reference evidence="2" key="1">
    <citation type="journal article" date="2010" name="Genome Res.">
        <title>Population genomic sequencing of Coccidioides fungi reveals recent hybridization and transposon control.</title>
        <authorList>
            <person name="Neafsey D.E."/>
            <person name="Barker B.M."/>
            <person name="Sharpton T.J."/>
            <person name="Stajich J.E."/>
            <person name="Park D.J."/>
            <person name="Whiston E."/>
            <person name="Hung C.-Y."/>
            <person name="McMahan C."/>
            <person name="White J."/>
            <person name="Sykes S."/>
            <person name="Heiman D."/>
            <person name="Young S."/>
            <person name="Zeng Q."/>
            <person name="Abouelleil A."/>
            <person name="Aftuck L."/>
            <person name="Bessette D."/>
            <person name="Brown A."/>
            <person name="FitzGerald M."/>
            <person name="Lui A."/>
            <person name="Macdonald J.P."/>
            <person name="Priest M."/>
            <person name="Orbach M.J."/>
            <person name="Galgiani J.N."/>
            <person name="Kirkland T.N."/>
            <person name="Cole G.T."/>
            <person name="Birren B.W."/>
            <person name="Henn M.R."/>
            <person name="Taylor J.W."/>
            <person name="Rounsley S.D."/>
        </authorList>
    </citation>
    <scope>NUCLEOTIDE SEQUENCE [LARGE SCALE GENOMIC DNA]</scope>
    <source>
        <strain evidence="2">RMSCC 757 / Silveira</strain>
    </source>
</reference>
<dbReference type="HOGENOM" id="CLU_1175313_0_0_1"/>
<name>E9CX07_COCPS</name>
<organism evidence="2">
    <name type="scientific">Coccidioides posadasii (strain RMSCC 757 / Silveira)</name>
    <name type="common">Valley fever fungus</name>
    <dbReference type="NCBI Taxonomy" id="443226"/>
    <lineage>
        <taxon>Eukaryota</taxon>
        <taxon>Fungi</taxon>
        <taxon>Dikarya</taxon>
        <taxon>Ascomycota</taxon>
        <taxon>Pezizomycotina</taxon>
        <taxon>Eurotiomycetes</taxon>
        <taxon>Eurotiomycetidae</taxon>
        <taxon>Onygenales</taxon>
        <taxon>Onygenaceae</taxon>
        <taxon>Coccidioides</taxon>
    </lineage>
</organism>
<accession>E9CX07</accession>
<gene>
    <name evidence="1" type="ORF">CPSG_01990</name>
</gene>
<dbReference type="Proteomes" id="UP000002497">
    <property type="component" value="Unassembled WGS sequence"/>
</dbReference>
<keyword evidence="2" id="KW-1185">Reference proteome</keyword>
<protein>
    <submittedName>
        <fullName evidence="1">Uncharacterized protein</fullName>
    </submittedName>
</protein>
<sequence length="236" mass="26015">MVDNRELSPMMTHFTKNPNNAVVSAENEVHPREFVHPTASMTQAITCPVSSDNPGLALLLTLLLQDPHPASVSPFWPRSLISSLGATLEGREAVPTYTLNRLWGLLFRNGAVKSAWLCTSQNPAITVSLSWICGRGRLRCCPLYPRPSAQQPLVLSRESSANQPYLQPHIQPQPSHLAPNFIPSCSLSSNRHQPKTLLLLAANAIAIQFYFDAHTLVNLFLIHAGGDLEFDHQNRG</sequence>
<dbReference type="AlphaFoldDB" id="E9CX07"/>
<reference evidence="2" key="2">
    <citation type="submission" date="2010-03" db="EMBL/GenBank/DDBJ databases">
        <title>The genome sequence of Coccidioides posadasii strain Silveira.</title>
        <authorList>
            <consortium name="The Broad Institute Genome Sequencing Center for Infectious Disease"/>
            <person name="Neafsey D."/>
            <person name="Orbach M."/>
            <person name="Henn M.R."/>
            <person name="Cole G.T."/>
            <person name="Galgiani J."/>
            <person name="Gardner M.J."/>
            <person name="Kirkland T.N."/>
            <person name="Taylor J.W."/>
            <person name="Young S.K."/>
            <person name="Zeng Q."/>
            <person name="Koehrsen M."/>
            <person name="Alvarado L."/>
            <person name="Berlin A."/>
            <person name="Borenstein D."/>
            <person name="Chapman S.B."/>
            <person name="Chen Z."/>
            <person name="Engels R."/>
            <person name="Freedman E."/>
            <person name="Gellesch M."/>
            <person name="Goldberg J."/>
            <person name="Griggs A."/>
            <person name="Gujja S."/>
            <person name="Heilman E."/>
            <person name="Heiman D."/>
            <person name="Howarth C."/>
            <person name="Jen D."/>
            <person name="Larson L."/>
            <person name="Mehta T."/>
            <person name="Neiman D."/>
            <person name="Park D."/>
            <person name="Pearson M."/>
            <person name="Richards J."/>
            <person name="Roberts A."/>
            <person name="Saif S."/>
            <person name="Shea T."/>
            <person name="Shenoy N."/>
            <person name="Sisk P."/>
            <person name="Stolte C."/>
            <person name="Sykes S."/>
            <person name="Walk T."/>
            <person name="White J."/>
            <person name="Yandava C."/>
            <person name="Haas B."/>
            <person name="Nusbaum C."/>
            <person name="Birren B."/>
        </authorList>
    </citation>
    <scope>NUCLEOTIDE SEQUENCE [LARGE SCALE GENOMIC DNA]</scope>
    <source>
        <strain evidence="2">RMSCC 757 / Silveira</strain>
    </source>
</reference>
<evidence type="ECO:0000313" key="2">
    <source>
        <dbReference type="Proteomes" id="UP000002497"/>
    </source>
</evidence>
<evidence type="ECO:0000313" key="1">
    <source>
        <dbReference type="EMBL" id="EFW21833.1"/>
    </source>
</evidence>